<evidence type="ECO:0000256" key="1">
    <source>
        <dbReference type="ARBA" id="ARBA00004418"/>
    </source>
</evidence>
<dbReference type="OrthoDB" id="9815602at2"/>
<dbReference type="SUPFAM" id="SSF53850">
    <property type="entry name" value="Periplasmic binding protein-like II"/>
    <property type="match status" value="1"/>
</dbReference>
<accession>A0A0A0DBV1</accession>
<dbReference type="GO" id="GO:0042597">
    <property type="term" value="C:periplasmic space"/>
    <property type="evidence" value="ECO:0007669"/>
    <property type="project" value="UniProtKB-SubCell"/>
</dbReference>
<feature type="domain" description="SsuA/THI5-like" evidence="5">
    <location>
        <begin position="51"/>
        <end position="246"/>
    </location>
</feature>
<dbReference type="RefSeq" id="WP_034835020.1">
    <property type="nucleotide sequence ID" value="NZ_JANX01000091.1"/>
</dbReference>
<evidence type="ECO:0000313" key="7">
    <source>
        <dbReference type="Proteomes" id="UP000029995"/>
    </source>
</evidence>
<evidence type="ECO:0000256" key="3">
    <source>
        <dbReference type="ARBA" id="ARBA00022729"/>
    </source>
</evidence>
<dbReference type="Pfam" id="PF09084">
    <property type="entry name" value="NMT1"/>
    <property type="match status" value="1"/>
</dbReference>
<comment type="caution">
    <text evidence="6">The sequence shown here is derived from an EMBL/GenBank/DDBJ whole genome shotgun (WGS) entry which is preliminary data.</text>
</comment>
<dbReference type="PANTHER" id="PTHR30024">
    <property type="entry name" value="ALIPHATIC SULFONATES-BINDING PROTEIN-RELATED"/>
    <property type="match status" value="1"/>
</dbReference>
<feature type="signal peptide" evidence="4">
    <location>
        <begin position="1"/>
        <end position="24"/>
    </location>
</feature>
<dbReference type="CDD" id="cd13563">
    <property type="entry name" value="PBP2_SsuA_like_6"/>
    <property type="match status" value="1"/>
</dbReference>
<gene>
    <name evidence="6" type="ORF">P409_10100</name>
</gene>
<dbReference type="Proteomes" id="UP000029995">
    <property type="component" value="Unassembled WGS sequence"/>
</dbReference>
<comment type="similarity">
    <text evidence="2">Belongs to the bacterial solute-binding protein SsuA/TauA family.</text>
</comment>
<dbReference type="EMBL" id="JANX01000091">
    <property type="protein sequence ID" value="KGM34457.1"/>
    <property type="molecule type" value="Genomic_DNA"/>
</dbReference>
<keyword evidence="3 4" id="KW-0732">Signal</keyword>
<dbReference type="AlphaFoldDB" id="A0A0A0DBV1"/>
<reference evidence="6 7" key="1">
    <citation type="submission" date="2014-01" db="EMBL/GenBank/DDBJ databases">
        <title>Genome sequence determination for a cystic fibrosis isolate, Inquilinus limosus.</title>
        <authorList>
            <person name="Pino M."/>
            <person name="Di Conza J."/>
            <person name="Gutkind G."/>
        </authorList>
    </citation>
    <scope>NUCLEOTIDE SEQUENCE [LARGE SCALE GENOMIC DNA]</scope>
    <source>
        <strain evidence="6 7">MP06</strain>
    </source>
</reference>
<protein>
    <submittedName>
        <fullName evidence="6">ABC transporter substrate-binding protein</fullName>
    </submittedName>
</protein>
<organism evidence="6 7">
    <name type="scientific">Inquilinus limosus MP06</name>
    <dbReference type="NCBI Taxonomy" id="1398085"/>
    <lineage>
        <taxon>Bacteria</taxon>
        <taxon>Pseudomonadati</taxon>
        <taxon>Pseudomonadota</taxon>
        <taxon>Alphaproteobacteria</taxon>
        <taxon>Rhodospirillales</taxon>
        <taxon>Rhodospirillaceae</taxon>
        <taxon>Inquilinus</taxon>
    </lineage>
</organism>
<proteinExistence type="inferred from homology"/>
<feature type="chain" id="PRO_5001961283" evidence="4">
    <location>
        <begin position="25"/>
        <end position="336"/>
    </location>
</feature>
<evidence type="ECO:0000256" key="2">
    <source>
        <dbReference type="ARBA" id="ARBA00010742"/>
    </source>
</evidence>
<evidence type="ECO:0000313" key="6">
    <source>
        <dbReference type="EMBL" id="KGM34457.1"/>
    </source>
</evidence>
<evidence type="ECO:0000256" key="4">
    <source>
        <dbReference type="SAM" id="SignalP"/>
    </source>
</evidence>
<evidence type="ECO:0000259" key="5">
    <source>
        <dbReference type="Pfam" id="PF09084"/>
    </source>
</evidence>
<dbReference type="Gene3D" id="3.40.190.10">
    <property type="entry name" value="Periplasmic binding protein-like II"/>
    <property type="match status" value="2"/>
</dbReference>
<dbReference type="PANTHER" id="PTHR30024:SF47">
    <property type="entry name" value="TAURINE-BINDING PERIPLASMIC PROTEIN"/>
    <property type="match status" value="1"/>
</dbReference>
<dbReference type="InterPro" id="IPR015168">
    <property type="entry name" value="SsuA/THI5"/>
</dbReference>
<name>A0A0A0DBV1_9PROT</name>
<sequence>MKERGRARGAVLAVLLAWAGPAGAQAIPAHPEAGSFRMGIQPWLGYGLWHVAAAKGLFRAGGLPDVEIETFAQDREIKEALTDGRLDGASVATHTALVLAAAGVPIRIVALLDVSMTADAIIAGPGIGTVADLRGKAVAYEEGSTSHMLLSYALARNGMSLADIVSVPMPALDAATAVTVDRTPAAVTYEPYLSLARLVDPRVKVLYTAAEDPGLISDVFVVRREVLERRPGQVTALLRAWQAAHDDYEKDMAGGRAIIARAVQATPERLSSAFDGITFYSLPDSEAQLTGAFAQHVIADVEKAARAAGLLPGDVDTAGLIDPRFVAAAAPETPVR</sequence>
<comment type="subcellular location">
    <subcellularLocation>
        <location evidence="1">Periplasm</location>
    </subcellularLocation>
</comment>